<organism evidence="1 2">
    <name type="scientific">Fusobacterium mortiferum</name>
    <dbReference type="NCBI Taxonomy" id="850"/>
    <lineage>
        <taxon>Bacteria</taxon>
        <taxon>Fusobacteriati</taxon>
        <taxon>Fusobacteriota</taxon>
        <taxon>Fusobacteriia</taxon>
        <taxon>Fusobacteriales</taxon>
        <taxon>Fusobacteriaceae</taxon>
        <taxon>Fusobacterium</taxon>
    </lineage>
</organism>
<name>A0A414PQW5_FUSMR</name>
<dbReference type="RefSeq" id="WP_118127616.1">
    <property type="nucleotide sequence ID" value="NZ_CAEUHP010000001.1"/>
</dbReference>
<evidence type="ECO:0000313" key="1">
    <source>
        <dbReference type="EMBL" id="RHF70910.1"/>
    </source>
</evidence>
<dbReference type="GO" id="GO:0016811">
    <property type="term" value="F:hydrolase activity, acting on carbon-nitrogen (but not peptide) bonds, in linear amides"/>
    <property type="evidence" value="ECO:0007669"/>
    <property type="project" value="InterPro"/>
</dbReference>
<dbReference type="Proteomes" id="UP000284676">
    <property type="component" value="Unassembled WGS sequence"/>
</dbReference>
<dbReference type="Gene3D" id="2.40.10.120">
    <property type="match status" value="1"/>
</dbReference>
<evidence type="ECO:0000313" key="2">
    <source>
        <dbReference type="Proteomes" id="UP000284676"/>
    </source>
</evidence>
<dbReference type="EMBL" id="QRHL01000020">
    <property type="protein sequence ID" value="RHF70910.1"/>
    <property type="molecule type" value="Genomic_DNA"/>
</dbReference>
<accession>A0A414PQW5</accession>
<reference evidence="1 2" key="1">
    <citation type="submission" date="2018-08" db="EMBL/GenBank/DDBJ databases">
        <title>A genome reference for cultivated species of the human gut microbiota.</title>
        <authorList>
            <person name="Zou Y."/>
            <person name="Xue W."/>
            <person name="Luo G."/>
        </authorList>
    </citation>
    <scope>NUCLEOTIDE SEQUENCE [LARGE SCALE GENOMIC DNA]</scope>
    <source>
        <strain evidence="1 2">AM25-1</strain>
    </source>
</reference>
<dbReference type="PANTHER" id="PTHR31891">
    <property type="entry name" value="FORMAMIDASE C869.04-RELATED"/>
    <property type="match status" value="1"/>
</dbReference>
<protein>
    <submittedName>
        <fullName evidence="1">Acetamidase</fullName>
    </submittedName>
</protein>
<dbReference type="SUPFAM" id="SSF141130">
    <property type="entry name" value="Acetamidase/Formamidase-like"/>
    <property type="match status" value="1"/>
</dbReference>
<proteinExistence type="predicted"/>
<dbReference type="Gene3D" id="2.60.120.580">
    <property type="entry name" value="Acetamidase/Formamidase-like domains"/>
    <property type="match status" value="1"/>
</dbReference>
<gene>
    <name evidence="1" type="ORF">DW663_09675</name>
</gene>
<dbReference type="InterPro" id="IPR004304">
    <property type="entry name" value="FmdA_AmdA"/>
</dbReference>
<sequence>MQTLTKEKIVFEFNKNNKFNYSVQNNEIFYVETEDCYNGQIKNENTKRKDIDMSIVDCSVGPIEVIGSKAGDILEVEVIDIELAEQGVMTTAPNLGVLGDKITDFDTKIIKIKDGFAHFSPQIKIPLTPMIGVIGVFPPEEGVHCTFPGSHGGNMDTKIIKKGTKVYLPIYVDGAGLALGDLHACMGDGELSGTGIEIGGKVCLKVKIIKEFPLSLKNPVLETQDSIYTVASGKTFEEVIKVASEAMTNLLMEKIGLNFPDAYRLLSATCDIQISQVVNGIVTVRVRAPKLHLGIQELN</sequence>
<dbReference type="PANTHER" id="PTHR31891:SF1">
    <property type="entry name" value="FORMAMIDASE C869.04-RELATED"/>
    <property type="match status" value="1"/>
</dbReference>
<dbReference type="AlphaFoldDB" id="A0A414PQW5"/>
<dbReference type="Pfam" id="PF03069">
    <property type="entry name" value="FmdA_AmdA"/>
    <property type="match status" value="2"/>
</dbReference>
<dbReference type="Gene3D" id="3.10.28.20">
    <property type="entry name" value="Acetamidase/Formamidase-like domains"/>
    <property type="match status" value="1"/>
</dbReference>
<comment type="caution">
    <text evidence="1">The sequence shown here is derived from an EMBL/GenBank/DDBJ whole genome shotgun (WGS) entry which is preliminary data.</text>
</comment>